<dbReference type="Proteomes" id="UP001151760">
    <property type="component" value="Unassembled WGS sequence"/>
</dbReference>
<feature type="region of interest" description="Disordered" evidence="1">
    <location>
        <begin position="61"/>
        <end position="81"/>
    </location>
</feature>
<keyword evidence="3" id="KW-1185">Reference proteome</keyword>
<feature type="region of interest" description="Disordered" evidence="1">
    <location>
        <begin position="205"/>
        <end position="235"/>
    </location>
</feature>
<proteinExistence type="predicted"/>
<gene>
    <name evidence="2" type="ORF">Tco_0856663</name>
</gene>
<reference evidence="2" key="1">
    <citation type="journal article" date="2022" name="Int. J. Mol. Sci.">
        <title>Draft Genome of Tanacetum Coccineum: Genomic Comparison of Closely Related Tanacetum-Family Plants.</title>
        <authorList>
            <person name="Yamashiro T."/>
            <person name="Shiraishi A."/>
            <person name="Nakayama K."/>
            <person name="Satake H."/>
        </authorList>
    </citation>
    <scope>NUCLEOTIDE SEQUENCE</scope>
</reference>
<dbReference type="EMBL" id="BQNB010012922">
    <property type="protein sequence ID" value="GJT09621.1"/>
    <property type="molecule type" value="Genomic_DNA"/>
</dbReference>
<evidence type="ECO:0000256" key="1">
    <source>
        <dbReference type="SAM" id="MobiDB-lite"/>
    </source>
</evidence>
<reference evidence="2" key="2">
    <citation type="submission" date="2022-01" db="EMBL/GenBank/DDBJ databases">
        <authorList>
            <person name="Yamashiro T."/>
            <person name="Shiraishi A."/>
            <person name="Satake H."/>
            <person name="Nakayama K."/>
        </authorList>
    </citation>
    <scope>NUCLEOTIDE SEQUENCE</scope>
</reference>
<evidence type="ECO:0000313" key="2">
    <source>
        <dbReference type="EMBL" id="GJT09621.1"/>
    </source>
</evidence>
<sequence length="235" mass="25749">MPPHSKILPLELWISIRPQKSRSIHQRSRVERLLAMTTPSPSPPISLSPPSAGERLARCMAPPAHSPPLPPSSGFTAALPSPSLPPLPPSLSYHHLWYEIGESSTARPTRGQGIDYGFVSTVDAEERRQGIIDVDRVRDTLGNSMDGGGGGLCFPRGLGSLDRIELGDSSGASDPSRHNQMVETLRVIRDMRREMRDMQAELLALREQQRRAEQPGPEARIPDHQDASGDVDSHI</sequence>
<accession>A0ABQ5B3Y8</accession>
<feature type="compositionally biased region" description="Basic and acidic residues" evidence="1">
    <location>
        <begin position="220"/>
        <end position="235"/>
    </location>
</feature>
<comment type="caution">
    <text evidence="2">The sequence shown here is derived from an EMBL/GenBank/DDBJ whole genome shotgun (WGS) entry which is preliminary data.</text>
</comment>
<name>A0ABQ5B3Y8_9ASTR</name>
<protein>
    <submittedName>
        <fullName evidence="2">Uncharacterized protein</fullName>
    </submittedName>
</protein>
<organism evidence="2 3">
    <name type="scientific">Tanacetum coccineum</name>
    <dbReference type="NCBI Taxonomy" id="301880"/>
    <lineage>
        <taxon>Eukaryota</taxon>
        <taxon>Viridiplantae</taxon>
        <taxon>Streptophyta</taxon>
        <taxon>Embryophyta</taxon>
        <taxon>Tracheophyta</taxon>
        <taxon>Spermatophyta</taxon>
        <taxon>Magnoliopsida</taxon>
        <taxon>eudicotyledons</taxon>
        <taxon>Gunneridae</taxon>
        <taxon>Pentapetalae</taxon>
        <taxon>asterids</taxon>
        <taxon>campanulids</taxon>
        <taxon>Asterales</taxon>
        <taxon>Asteraceae</taxon>
        <taxon>Asteroideae</taxon>
        <taxon>Anthemideae</taxon>
        <taxon>Anthemidinae</taxon>
        <taxon>Tanacetum</taxon>
    </lineage>
</organism>
<evidence type="ECO:0000313" key="3">
    <source>
        <dbReference type="Proteomes" id="UP001151760"/>
    </source>
</evidence>